<protein>
    <submittedName>
        <fullName evidence="2">YggT family protein</fullName>
    </submittedName>
</protein>
<dbReference type="WBParaSite" id="HNAJ_0001246701-mRNA-1">
    <property type="protein sequence ID" value="HNAJ_0001246701-mRNA-1"/>
    <property type="gene ID" value="HNAJ_0001246701"/>
</dbReference>
<evidence type="ECO:0000313" key="2">
    <source>
        <dbReference type="WBParaSite" id="HNAJ_0001246701-mRNA-1"/>
    </source>
</evidence>
<keyword evidence="1" id="KW-0812">Transmembrane</keyword>
<organism evidence="2">
    <name type="scientific">Rodentolepis nana</name>
    <name type="common">Dwarf tapeworm</name>
    <name type="synonym">Hymenolepis nana</name>
    <dbReference type="NCBI Taxonomy" id="102285"/>
    <lineage>
        <taxon>Eukaryota</taxon>
        <taxon>Metazoa</taxon>
        <taxon>Spiralia</taxon>
        <taxon>Lophotrochozoa</taxon>
        <taxon>Platyhelminthes</taxon>
        <taxon>Cestoda</taxon>
        <taxon>Eucestoda</taxon>
        <taxon>Cyclophyllidea</taxon>
        <taxon>Hymenolepididae</taxon>
        <taxon>Rodentolepis</taxon>
    </lineage>
</organism>
<accession>A0A0R3TX79</accession>
<name>A0A0R3TX79_RODNA</name>
<proteinExistence type="predicted"/>
<dbReference type="AlphaFoldDB" id="A0A0R3TX79"/>
<evidence type="ECO:0000256" key="1">
    <source>
        <dbReference type="SAM" id="Phobius"/>
    </source>
</evidence>
<keyword evidence="1" id="KW-0472">Membrane</keyword>
<feature type="transmembrane region" description="Helical" evidence="1">
    <location>
        <begin position="52"/>
        <end position="79"/>
    </location>
</feature>
<keyword evidence="1" id="KW-1133">Transmembrane helix</keyword>
<feature type="transmembrane region" description="Helical" evidence="1">
    <location>
        <begin position="20"/>
        <end position="40"/>
    </location>
</feature>
<sequence length="98" mass="10932">LTVDLMMIFFSLLDKLTLDLQSLMYGYFANPAQTFLLSVIPRLIGKIPSTLISSLTVFVSVIFIQFVYVVTLGICTPIGPWTQKGLKKLLSILISSFQ</sequence>
<reference evidence="2" key="1">
    <citation type="submission" date="2017-02" db="UniProtKB">
        <authorList>
            <consortium name="WormBaseParasite"/>
        </authorList>
    </citation>
    <scope>IDENTIFICATION</scope>
</reference>